<accession>A0ABX1W608</accession>
<keyword evidence="1" id="KW-0812">Transmembrane</keyword>
<feature type="transmembrane region" description="Helical" evidence="1">
    <location>
        <begin position="62"/>
        <end position="84"/>
    </location>
</feature>
<comment type="caution">
    <text evidence="2">The sequence shown here is derived from an EMBL/GenBank/DDBJ whole genome shotgun (WGS) entry which is preliminary data.</text>
</comment>
<evidence type="ECO:0000313" key="2">
    <source>
        <dbReference type="EMBL" id="NNU34729.1"/>
    </source>
</evidence>
<organism evidence="2 3">
    <name type="scientific">Mucilaginibacter humi</name>
    <dbReference type="NCBI Taxonomy" id="2732510"/>
    <lineage>
        <taxon>Bacteria</taxon>
        <taxon>Pseudomonadati</taxon>
        <taxon>Bacteroidota</taxon>
        <taxon>Sphingobacteriia</taxon>
        <taxon>Sphingobacteriales</taxon>
        <taxon>Sphingobacteriaceae</taxon>
        <taxon>Mucilaginibacter</taxon>
    </lineage>
</organism>
<dbReference type="RefSeq" id="WP_175270400.1">
    <property type="nucleotide sequence ID" value="NZ_JABFCR010000065.1"/>
</dbReference>
<keyword evidence="1" id="KW-1133">Transmembrane helix</keyword>
<keyword evidence="3" id="KW-1185">Reference proteome</keyword>
<evidence type="ECO:0000313" key="3">
    <source>
        <dbReference type="Proteomes" id="UP000566071"/>
    </source>
</evidence>
<dbReference type="Proteomes" id="UP000566071">
    <property type="component" value="Unassembled WGS sequence"/>
</dbReference>
<proteinExistence type="predicted"/>
<dbReference type="EMBL" id="JABFCR010000065">
    <property type="protein sequence ID" value="NNU34729.1"/>
    <property type="molecule type" value="Genomic_DNA"/>
</dbReference>
<name>A0ABX1W608_9SPHI</name>
<evidence type="ECO:0000256" key="1">
    <source>
        <dbReference type="SAM" id="Phobius"/>
    </source>
</evidence>
<gene>
    <name evidence="2" type="ORF">HK413_12905</name>
</gene>
<protein>
    <submittedName>
        <fullName evidence="2">Uncharacterized protein</fullName>
    </submittedName>
</protein>
<feature type="transmembrane region" description="Helical" evidence="1">
    <location>
        <begin position="17"/>
        <end position="50"/>
    </location>
</feature>
<sequence>MYADAAYKIKKTLAKKIIFTASISFPCLIVVGTAFCIVFLLPVWCFFWMANNDYLSRNTGSVLALIGLLVFISAVTVSSFYLWYLTSNIIYKRLDQKPISEFLNRDKVYIYLKPFLTKFKIINS</sequence>
<keyword evidence="1" id="KW-0472">Membrane</keyword>
<reference evidence="2 3" key="1">
    <citation type="submission" date="2020-05" db="EMBL/GenBank/DDBJ databases">
        <authorList>
            <person name="Khan S.A."/>
            <person name="Jeon C.O."/>
            <person name="Chun B.H."/>
        </authorList>
    </citation>
    <scope>NUCLEOTIDE SEQUENCE [LARGE SCALE GENOMIC DNA]</scope>
    <source>
        <strain evidence="2 3">S1162</strain>
    </source>
</reference>